<reference evidence="1 2" key="1">
    <citation type="submission" date="2020-08" db="EMBL/GenBank/DDBJ databases">
        <title>Genomic Encyclopedia of Archaeal and Bacterial Type Strains, Phase II (KMG-II): from individual species to whole genera.</title>
        <authorList>
            <person name="Goeker M."/>
        </authorList>
    </citation>
    <scope>NUCLEOTIDE SEQUENCE [LARGE SCALE GENOMIC DNA]</scope>
    <source>
        <strain evidence="1 2">DSM 23288</strain>
    </source>
</reference>
<dbReference type="GO" id="GO:0033969">
    <property type="term" value="F:gamma-glutamyl-gamma-aminobutyrate hydrolase activity"/>
    <property type="evidence" value="ECO:0007669"/>
    <property type="project" value="TreeGrafter"/>
</dbReference>
<dbReference type="GO" id="GO:0005829">
    <property type="term" value="C:cytosol"/>
    <property type="evidence" value="ECO:0007669"/>
    <property type="project" value="TreeGrafter"/>
</dbReference>
<dbReference type="PANTHER" id="PTHR43235">
    <property type="entry name" value="GLUTAMINE AMIDOTRANSFERASE PB2B2.05-RELATED"/>
    <property type="match status" value="1"/>
</dbReference>
<protein>
    <submittedName>
        <fullName evidence="1">Putative glutamine amidotransferase</fullName>
    </submittedName>
</protein>
<dbReference type="SUPFAM" id="SSF52317">
    <property type="entry name" value="Class I glutamine amidotransferase-like"/>
    <property type="match status" value="1"/>
</dbReference>
<dbReference type="GO" id="GO:0006598">
    <property type="term" value="P:polyamine catabolic process"/>
    <property type="evidence" value="ECO:0007669"/>
    <property type="project" value="TreeGrafter"/>
</dbReference>
<dbReference type="InterPro" id="IPR044668">
    <property type="entry name" value="PuuD-like"/>
</dbReference>
<comment type="caution">
    <text evidence="1">The sequence shown here is derived from an EMBL/GenBank/DDBJ whole genome shotgun (WGS) entry which is preliminary data.</text>
</comment>
<evidence type="ECO:0000313" key="2">
    <source>
        <dbReference type="Proteomes" id="UP000585272"/>
    </source>
</evidence>
<dbReference type="AlphaFoldDB" id="A0A840I7U9"/>
<dbReference type="Proteomes" id="UP000585272">
    <property type="component" value="Unassembled WGS sequence"/>
</dbReference>
<evidence type="ECO:0000313" key="1">
    <source>
        <dbReference type="EMBL" id="MBB4660592.1"/>
    </source>
</evidence>
<dbReference type="CDD" id="cd01745">
    <property type="entry name" value="GATase1_2"/>
    <property type="match status" value="1"/>
</dbReference>
<dbReference type="GO" id="GO:0016740">
    <property type="term" value="F:transferase activity"/>
    <property type="evidence" value="ECO:0007669"/>
    <property type="project" value="UniProtKB-KW"/>
</dbReference>
<dbReference type="Pfam" id="PF07722">
    <property type="entry name" value="Peptidase_C26"/>
    <property type="match status" value="1"/>
</dbReference>
<dbReference type="PANTHER" id="PTHR43235:SF1">
    <property type="entry name" value="GLUTAMINE AMIDOTRANSFERASE PB2B2.05-RELATED"/>
    <property type="match status" value="1"/>
</dbReference>
<dbReference type="InterPro" id="IPR029062">
    <property type="entry name" value="Class_I_gatase-like"/>
</dbReference>
<dbReference type="Gene3D" id="3.40.50.880">
    <property type="match status" value="1"/>
</dbReference>
<dbReference type="RefSeq" id="WP_183338051.1">
    <property type="nucleotide sequence ID" value="NZ_JACHNU010000001.1"/>
</dbReference>
<keyword evidence="1" id="KW-0808">Transferase</keyword>
<dbReference type="PROSITE" id="PS51273">
    <property type="entry name" value="GATASE_TYPE_1"/>
    <property type="match status" value="1"/>
</dbReference>
<name>A0A840I7U9_9ACTN</name>
<dbReference type="EMBL" id="JACHNU010000001">
    <property type="protein sequence ID" value="MBB4660592.1"/>
    <property type="molecule type" value="Genomic_DNA"/>
</dbReference>
<dbReference type="InterPro" id="IPR011697">
    <property type="entry name" value="Peptidase_C26"/>
</dbReference>
<accession>A0A840I7U9</accession>
<organism evidence="1 2">
    <name type="scientific">Conexibacter arvalis</name>
    <dbReference type="NCBI Taxonomy" id="912552"/>
    <lineage>
        <taxon>Bacteria</taxon>
        <taxon>Bacillati</taxon>
        <taxon>Actinomycetota</taxon>
        <taxon>Thermoleophilia</taxon>
        <taxon>Solirubrobacterales</taxon>
        <taxon>Conexibacteraceae</taxon>
        <taxon>Conexibacter</taxon>
    </lineage>
</organism>
<gene>
    <name evidence="1" type="ORF">BDZ31_000165</name>
</gene>
<sequence>MSADRRPLVGVTGRRFPAPEVYRSDPALMEGLTLDAYFSAYAEQIRAAGGTPLFLPREADPDDLCAALDAVVLAGGLDVEPRRYGGEPGPNATAHDSDQDEFDIALARAAIARGLPLLGCCRGHQVLNVARGGTLCPDLPADGLIAHNARDRSPRLRDQRVRLAPGSLLRELLGAEERVNTIHHQAIDALGAGLVATAHADDGVVEAVELTGAPVVGVQWHPELHAGADPLFAWLVDAARRGPQRARDHAAVAPTEEEAL</sequence>
<proteinExistence type="predicted"/>
<keyword evidence="1" id="KW-0315">Glutamine amidotransferase</keyword>
<keyword evidence="2" id="KW-1185">Reference proteome</keyword>